<reference evidence="2" key="1">
    <citation type="journal article" date="2012" name="Science">
        <title>The Paleozoic origin of enzymatic lignin decomposition reconstructed from 31 fungal genomes.</title>
        <authorList>
            <person name="Floudas D."/>
            <person name="Binder M."/>
            <person name="Riley R."/>
            <person name="Barry K."/>
            <person name="Blanchette R.A."/>
            <person name="Henrissat B."/>
            <person name="Martinez A.T."/>
            <person name="Otillar R."/>
            <person name="Spatafora J.W."/>
            <person name="Yadav J.S."/>
            <person name="Aerts A."/>
            <person name="Benoit I."/>
            <person name="Boyd A."/>
            <person name="Carlson A."/>
            <person name="Copeland A."/>
            <person name="Coutinho P.M."/>
            <person name="de Vries R.P."/>
            <person name="Ferreira P."/>
            <person name="Findley K."/>
            <person name="Foster B."/>
            <person name="Gaskell J."/>
            <person name="Glotzer D."/>
            <person name="Gorecki P."/>
            <person name="Heitman J."/>
            <person name="Hesse C."/>
            <person name="Hori C."/>
            <person name="Igarashi K."/>
            <person name="Jurgens J.A."/>
            <person name="Kallen N."/>
            <person name="Kersten P."/>
            <person name="Kohler A."/>
            <person name="Kuees U."/>
            <person name="Kumar T.K.A."/>
            <person name="Kuo A."/>
            <person name="LaButti K."/>
            <person name="Larrondo L.F."/>
            <person name="Lindquist E."/>
            <person name="Ling A."/>
            <person name="Lombard V."/>
            <person name="Lucas S."/>
            <person name="Lundell T."/>
            <person name="Martin R."/>
            <person name="McLaughlin D.J."/>
            <person name="Morgenstern I."/>
            <person name="Morin E."/>
            <person name="Murat C."/>
            <person name="Nagy L.G."/>
            <person name="Nolan M."/>
            <person name="Ohm R.A."/>
            <person name="Patyshakuliyeva A."/>
            <person name="Rokas A."/>
            <person name="Ruiz-Duenas F.J."/>
            <person name="Sabat G."/>
            <person name="Salamov A."/>
            <person name="Samejima M."/>
            <person name="Schmutz J."/>
            <person name="Slot J.C."/>
            <person name="St John F."/>
            <person name="Stenlid J."/>
            <person name="Sun H."/>
            <person name="Sun S."/>
            <person name="Syed K."/>
            <person name="Tsang A."/>
            <person name="Wiebenga A."/>
            <person name="Young D."/>
            <person name="Pisabarro A."/>
            <person name="Eastwood D.C."/>
            <person name="Martin F."/>
            <person name="Cullen D."/>
            <person name="Grigoriev I.V."/>
            <person name="Hibbett D.S."/>
        </authorList>
    </citation>
    <scope>NUCLEOTIDE SEQUENCE [LARGE SCALE GENOMIC DNA]</scope>
    <source>
        <strain evidence="2">FP-91666</strain>
    </source>
</reference>
<dbReference type="AlphaFoldDB" id="R7RVP8"/>
<gene>
    <name evidence="1" type="ORF">STEHIDRAFT_163950</name>
</gene>
<accession>R7RVP8</accession>
<organism evidence="1 2">
    <name type="scientific">Stereum hirsutum (strain FP-91666)</name>
    <name type="common">White-rot fungus</name>
    <dbReference type="NCBI Taxonomy" id="721885"/>
    <lineage>
        <taxon>Eukaryota</taxon>
        <taxon>Fungi</taxon>
        <taxon>Dikarya</taxon>
        <taxon>Basidiomycota</taxon>
        <taxon>Agaricomycotina</taxon>
        <taxon>Agaricomycetes</taxon>
        <taxon>Russulales</taxon>
        <taxon>Stereaceae</taxon>
        <taxon>Stereum</taxon>
    </lineage>
</organism>
<name>R7RVP8_STEHR</name>
<evidence type="ECO:0000313" key="2">
    <source>
        <dbReference type="Proteomes" id="UP000053927"/>
    </source>
</evidence>
<dbReference type="Proteomes" id="UP000053927">
    <property type="component" value="Unassembled WGS sequence"/>
</dbReference>
<keyword evidence="2" id="KW-1185">Reference proteome</keyword>
<protein>
    <submittedName>
        <fullName evidence="1">Uncharacterized protein</fullName>
    </submittedName>
</protein>
<dbReference type="RefSeq" id="XP_007311743.1">
    <property type="nucleotide sequence ID" value="XM_007311681.1"/>
</dbReference>
<dbReference type="KEGG" id="shs:STEHIDRAFT_163950"/>
<evidence type="ECO:0000313" key="1">
    <source>
        <dbReference type="EMBL" id="EIM79189.1"/>
    </source>
</evidence>
<dbReference type="EMBL" id="JH687408">
    <property type="protein sequence ID" value="EIM79189.1"/>
    <property type="molecule type" value="Genomic_DNA"/>
</dbReference>
<sequence>MPIIGENESFYVPAGTDYSVLERIASVLLRHLRRTITATSPGAVDINRFGSWHIDATDSMPWHIDFIDDMRGPLSFTHNHASDGEETAWDDILGPLWDGLD</sequence>
<proteinExistence type="predicted"/>
<dbReference type="GeneID" id="18802475"/>